<accession>A0A8I0HMG8</accession>
<evidence type="ECO:0000256" key="1">
    <source>
        <dbReference type="SAM" id="Phobius"/>
    </source>
</evidence>
<evidence type="ECO:0000313" key="2">
    <source>
        <dbReference type="EMBL" id="MBD8029241.1"/>
    </source>
</evidence>
<feature type="transmembrane region" description="Helical" evidence="1">
    <location>
        <begin position="27"/>
        <end position="46"/>
    </location>
</feature>
<reference evidence="2 3" key="1">
    <citation type="submission" date="2020-08" db="EMBL/GenBank/DDBJ databases">
        <title>A Genomic Blueprint of the Chicken Gut Microbiome.</title>
        <authorList>
            <person name="Gilroy R."/>
            <person name="Ravi A."/>
            <person name="Getino M."/>
            <person name="Pursley I."/>
            <person name="Horton D.L."/>
            <person name="Alikhan N.-F."/>
            <person name="Baker D."/>
            <person name="Gharbi K."/>
            <person name="Hall N."/>
            <person name="Watson M."/>
            <person name="Adriaenssens E.M."/>
            <person name="Foster-Nyarko E."/>
            <person name="Jarju S."/>
            <person name="Secka A."/>
            <person name="Antonio M."/>
            <person name="Oren A."/>
            <person name="Chaudhuri R."/>
            <person name="La Ragione R.M."/>
            <person name="Hildebrand F."/>
            <person name="Pallen M.J."/>
        </authorList>
    </citation>
    <scope>NUCLEOTIDE SEQUENCE [LARGE SCALE GENOMIC DNA]</scope>
    <source>
        <strain evidence="2 3">Sa1YVA5</strain>
    </source>
</reference>
<proteinExistence type="predicted"/>
<keyword evidence="3" id="KW-1185">Reference proteome</keyword>
<dbReference type="AlphaFoldDB" id="A0A8I0HMG8"/>
<organism evidence="2 3">
    <name type="scientific">Corynebacterium gallinarum</name>
    <dbReference type="NCBI Taxonomy" id="2762214"/>
    <lineage>
        <taxon>Bacteria</taxon>
        <taxon>Bacillati</taxon>
        <taxon>Actinomycetota</taxon>
        <taxon>Actinomycetes</taxon>
        <taxon>Mycobacteriales</taxon>
        <taxon>Corynebacteriaceae</taxon>
        <taxon>Corynebacterium</taxon>
    </lineage>
</organism>
<dbReference type="EMBL" id="JACSPR010000002">
    <property type="protein sequence ID" value="MBD8029241.1"/>
    <property type="molecule type" value="Genomic_DNA"/>
</dbReference>
<evidence type="ECO:0000313" key="3">
    <source>
        <dbReference type="Proteomes" id="UP000650224"/>
    </source>
</evidence>
<keyword evidence="1" id="KW-0812">Transmembrane</keyword>
<protein>
    <submittedName>
        <fullName evidence="2">Uncharacterized protein</fullName>
    </submittedName>
</protein>
<keyword evidence="1" id="KW-1133">Transmembrane helix</keyword>
<name>A0A8I0HMG8_9CORY</name>
<dbReference type="RefSeq" id="WP_191732502.1">
    <property type="nucleotide sequence ID" value="NZ_JACSPR010000002.1"/>
</dbReference>
<comment type="caution">
    <text evidence="2">The sequence shown here is derived from an EMBL/GenBank/DDBJ whole genome shotgun (WGS) entry which is preliminary data.</text>
</comment>
<gene>
    <name evidence="2" type="ORF">H9627_02680</name>
</gene>
<keyword evidence="1" id="KW-0472">Membrane</keyword>
<sequence>MDFTAAQEIAATITADILAFPMLLETVIGVVALAPFVAATFTTLGLSS</sequence>
<dbReference type="Proteomes" id="UP000650224">
    <property type="component" value="Unassembled WGS sequence"/>
</dbReference>